<dbReference type="InterPro" id="IPR001296">
    <property type="entry name" value="Glyco_trans_1"/>
</dbReference>
<dbReference type="Pfam" id="PF00534">
    <property type="entry name" value="Glycos_transf_1"/>
    <property type="match status" value="1"/>
</dbReference>
<reference evidence="2 3" key="1">
    <citation type="submission" date="2019-05" db="EMBL/GenBank/DDBJ databases">
        <authorList>
            <person name="Qu J.-H."/>
        </authorList>
    </citation>
    <scope>NUCLEOTIDE SEQUENCE [LARGE SCALE GENOMIC DNA]</scope>
    <source>
        <strain evidence="2 3">T17</strain>
    </source>
</reference>
<dbReference type="AlphaFoldDB" id="A0A5R9KVB6"/>
<evidence type="ECO:0000313" key="2">
    <source>
        <dbReference type="EMBL" id="TLV00085.1"/>
    </source>
</evidence>
<comment type="caution">
    <text evidence="2">The sequence shown here is derived from an EMBL/GenBank/DDBJ whole genome shotgun (WGS) entry which is preliminary data.</text>
</comment>
<protein>
    <submittedName>
        <fullName evidence="2">Glycosyltransferase family 4 protein</fullName>
    </submittedName>
</protein>
<keyword evidence="2" id="KW-0808">Transferase</keyword>
<name>A0A5R9KVB6_9BACT</name>
<evidence type="ECO:0000259" key="1">
    <source>
        <dbReference type="Pfam" id="PF00534"/>
    </source>
</evidence>
<dbReference type="InterPro" id="IPR050194">
    <property type="entry name" value="Glycosyltransferase_grp1"/>
</dbReference>
<feature type="domain" description="Glycosyl transferase family 1" evidence="1">
    <location>
        <begin position="187"/>
        <end position="348"/>
    </location>
</feature>
<dbReference type="Proteomes" id="UP000306402">
    <property type="component" value="Unassembled WGS sequence"/>
</dbReference>
<dbReference type="OrthoDB" id="1450439at2"/>
<sequence length="371" mass="43319">MRQRVLLVSTVHPATDSRIFYKIAPSLAAHYEVFFMRPGAGTGRHSDGFTCISLPFFEKLIFRLLLSHPVMLWKCLRLKPDLVHIFVPELLPAAFIFHWLGAKVIYEVQENLYKKFSIKQYNNNPVFRKLFRFFDRAARRDFHLIFTETSYLEEYKRLAKHHAVVQNFVSLPQIDSIPENPSPILAKHQFFYAGVISVERCFDTLMLAFQHLNQHYPDFHVHFFGPVRLGDRKLDTFPGYKEFGGNLTFYGYQDQKTALRFARKCIAGIALLKPVADYPESYTTKMFEYMALGLPVITSDFPLYRQVMEHSECGFCISPYSADNLYEKLRWLIEHPSDCLKMGKNGRKSVEAMYNWAGEEQKLLSFYKTLP</sequence>
<organism evidence="2 3">
    <name type="scientific">Dyadobacter luticola</name>
    <dbReference type="NCBI Taxonomy" id="1979387"/>
    <lineage>
        <taxon>Bacteria</taxon>
        <taxon>Pseudomonadati</taxon>
        <taxon>Bacteroidota</taxon>
        <taxon>Cytophagia</taxon>
        <taxon>Cytophagales</taxon>
        <taxon>Spirosomataceae</taxon>
        <taxon>Dyadobacter</taxon>
    </lineage>
</organism>
<dbReference type="PANTHER" id="PTHR45947">
    <property type="entry name" value="SULFOQUINOVOSYL TRANSFERASE SQD2"/>
    <property type="match status" value="1"/>
</dbReference>
<dbReference type="RefSeq" id="WP_138365467.1">
    <property type="nucleotide sequence ID" value="NZ_VCEJ01000004.1"/>
</dbReference>
<gene>
    <name evidence="2" type="ORF">FEN17_11255</name>
</gene>
<dbReference type="EMBL" id="VCEJ01000004">
    <property type="protein sequence ID" value="TLV00085.1"/>
    <property type="molecule type" value="Genomic_DNA"/>
</dbReference>
<proteinExistence type="predicted"/>
<dbReference type="Gene3D" id="3.40.50.2000">
    <property type="entry name" value="Glycogen Phosphorylase B"/>
    <property type="match status" value="2"/>
</dbReference>
<dbReference type="GO" id="GO:0016757">
    <property type="term" value="F:glycosyltransferase activity"/>
    <property type="evidence" value="ECO:0007669"/>
    <property type="project" value="InterPro"/>
</dbReference>
<evidence type="ECO:0000313" key="3">
    <source>
        <dbReference type="Proteomes" id="UP000306402"/>
    </source>
</evidence>
<accession>A0A5R9KVB6</accession>
<keyword evidence="3" id="KW-1185">Reference proteome</keyword>
<dbReference type="PANTHER" id="PTHR45947:SF3">
    <property type="entry name" value="SULFOQUINOVOSYL TRANSFERASE SQD2"/>
    <property type="match status" value="1"/>
</dbReference>
<dbReference type="SUPFAM" id="SSF53756">
    <property type="entry name" value="UDP-Glycosyltransferase/glycogen phosphorylase"/>
    <property type="match status" value="1"/>
</dbReference>